<dbReference type="GO" id="GO:0012505">
    <property type="term" value="C:endomembrane system"/>
    <property type="evidence" value="ECO:0007669"/>
    <property type="project" value="UniProtKB-SubCell"/>
</dbReference>
<dbReference type="PANTHER" id="PTHR31851">
    <property type="entry name" value="FE(2+)/MN(2+) TRANSPORTER PCL1"/>
    <property type="match status" value="1"/>
</dbReference>
<dbReference type="Proteomes" id="UP000262379">
    <property type="component" value="Unassembled WGS sequence"/>
</dbReference>
<evidence type="ECO:0000313" key="7">
    <source>
        <dbReference type="Proteomes" id="UP000262379"/>
    </source>
</evidence>
<dbReference type="GO" id="GO:0030026">
    <property type="term" value="P:intracellular manganese ion homeostasis"/>
    <property type="evidence" value="ECO:0007669"/>
    <property type="project" value="InterPro"/>
</dbReference>
<evidence type="ECO:0000313" key="6">
    <source>
        <dbReference type="EMBL" id="RFC67642.1"/>
    </source>
</evidence>
<dbReference type="InterPro" id="IPR008217">
    <property type="entry name" value="Ccc1_fam"/>
</dbReference>
<evidence type="ECO:0000256" key="2">
    <source>
        <dbReference type="ARBA" id="ARBA00022692"/>
    </source>
</evidence>
<dbReference type="CDD" id="cd02432">
    <property type="entry name" value="Nodulin-21_like_1"/>
    <property type="match status" value="1"/>
</dbReference>
<organism evidence="6 7">
    <name type="scientific">Mesorhizobium denitrificans</name>
    <dbReference type="NCBI Taxonomy" id="2294114"/>
    <lineage>
        <taxon>Bacteria</taxon>
        <taxon>Pseudomonadati</taxon>
        <taxon>Pseudomonadota</taxon>
        <taxon>Alphaproteobacteria</taxon>
        <taxon>Hyphomicrobiales</taxon>
        <taxon>Phyllobacteriaceae</taxon>
        <taxon>Mesorhizobium</taxon>
    </lineage>
</organism>
<protein>
    <submittedName>
        <fullName evidence="6">VIT family protein</fullName>
    </submittedName>
</protein>
<proteinExistence type="predicted"/>
<dbReference type="RefSeq" id="WP_116624074.1">
    <property type="nucleotide sequence ID" value="NZ_QURN01000007.1"/>
</dbReference>
<comment type="subcellular location">
    <subcellularLocation>
        <location evidence="1">Endomembrane system</location>
        <topology evidence="1">Multi-pass membrane protein</topology>
    </subcellularLocation>
</comment>
<reference evidence="7" key="1">
    <citation type="submission" date="2018-08" db="EMBL/GenBank/DDBJ databases">
        <authorList>
            <person name="Im W.T."/>
        </authorList>
    </citation>
    <scope>NUCLEOTIDE SEQUENCE [LARGE SCALE GENOMIC DNA]</scope>
    <source>
        <strain evidence="7">LA-28</strain>
    </source>
</reference>
<keyword evidence="4 5" id="KW-0472">Membrane</keyword>
<keyword evidence="7" id="KW-1185">Reference proteome</keyword>
<feature type="transmembrane region" description="Helical" evidence="5">
    <location>
        <begin position="177"/>
        <end position="197"/>
    </location>
</feature>
<dbReference type="EMBL" id="QURN01000007">
    <property type="protein sequence ID" value="RFC67642.1"/>
    <property type="molecule type" value="Genomic_DNA"/>
</dbReference>
<name>A0A371XEK2_9HYPH</name>
<evidence type="ECO:0000256" key="1">
    <source>
        <dbReference type="ARBA" id="ARBA00004127"/>
    </source>
</evidence>
<evidence type="ECO:0000256" key="5">
    <source>
        <dbReference type="SAM" id="Phobius"/>
    </source>
</evidence>
<gene>
    <name evidence="6" type="ORF">DY251_11550</name>
</gene>
<keyword evidence="3 5" id="KW-1133">Transmembrane helix</keyword>
<feature type="transmembrane region" description="Helical" evidence="5">
    <location>
        <begin position="209"/>
        <end position="228"/>
    </location>
</feature>
<accession>A0A371XEK2</accession>
<keyword evidence="2 5" id="KW-0812">Transmembrane</keyword>
<dbReference type="Pfam" id="PF01988">
    <property type="entry name" value="VIT1"/>
    <property type="match status" value="1"/>
</dbReference>
<evidence type="ECO:0000256" key="3">
    <source>
        <dbReference type="ARBA" id="ARBA00022989"/>
    </source>
</evidence>
<feature type="transmembrane region" description="Helical" evidence="5">
    <location>
        <begin position="148"/>
        <end position="170"/>
    </location>
</feature>
<evidence type="ECO:0000256" key="4">
    <source>
        <dbReference type="ARBA" id="ARBA00023136"/>
    </source>
</evidence>
<dbReference type="AlphaFoldDB" id="A0A371XEK2"/>
<dbReference type="GO" id="GO:0005384">
    <property type="term" value="F:manganese ion transmembrane transporter activity"/>
    <property type="evidence" value="ECO:0007669"/>
    <property type="project" value="InterPro"/>
</dbReference>
<comment type="caution">
    <text evidence="6">The sequence shown here is derived from an EMBL/GenBank/DDBJ whole genome shotgun (WGS) entry which is preliminary data.</text>
</comment>
<sequence length="231" mass="23102">MNVPHSENHVVSRIGWLRAAVLGANDGIISTASIMMGVASAGATATNILLTGVAAMVAGALSMAAGEYVSVSSQADAERADLQREKAELAADPAGELEELAGIYRSYGLPGHLAMDVAEALTKHDALAAHARDELGISANISANPLQAAISSALSFLAGAVAPIVLATAAPAGLTGVMIVVGTLLCLFVLGLLGAWAGGASLWRPALRVAFWGAVAMGVTALVGKLVGGVI</sequence>